<dbReference type="AlphaFoldDB" id="A0A2P8EFI4"/>
<dbReference type="PANTHER" id="PTHR36849:SF1">
    <property type="entry name" value="CYTOPLASMIC PROTEIN"/>
    <property type="match status" value="1"/>
</dbReference>
<sequence>MLSVQVRRVYDEPQSDDGLRVLVDGVWPRGIAKQRLAHDEWLRDLAPSSDLRRWFGHDRSKFAEFRRRYRTELDTATARQTLDRLRATTTTVTLLTATKDVQHSHAAVLAELLENGQPDEGGDPACWLAGVCPECGRFVPDEPPTTCPGCGTRITQD</sequence>
<protein>
    <submittedName>
        <fullName evidence="1">Uncharacterized protein YeaO (DUF488 family)</fullName>
    </submittedName>
</protein>
<dbReference type="PANTHER" id="PTHR36849">
    <property type="entry name" value="CYTOPLASMIC PROTEIN-RELATED"/>
    <property type="match status" value="1"/>
</dbReference>
<dbReference type="InterPro" id="IPR052552">
    <property type="entry name" value="YeaO-like"/>
</dbReference>
<comment type="caution">
    <text evidence="1">The sequence shown here is derived from an EMBL/GenBank/DDBJ whole genome shotgun (WGS) entry which is preliminary data.</text>
</comment>
<evidence type="ECO:0000313" key="1">
    <source>
        <dbReference type="EMBL" id="PSL08194.1"/>
    </source>
</evidence>
<organism evidence="1 2">
    <name type="scientific">Haloactinopolyspora alba</name>
    <dbReference type="NCBI Taxonomy" id="648780"/>
    <lineage>
        <taxon>Bacteria</taxon>
        <taxon>Bacillati</taxon>
        <taxon>Actinomycetota</taxon>
        <taxon>Actinomycetes</taxon>
        <taxon>Jiangellales</taxon>
        <taxon>Jiangellaceae</taxon>
        <taxon>Haloactinopolyspora</taxon>
    </lineage>
</organism>
<dbReference type="OrthoDB" id="9790745at2"/>
<name>A0A2P8EFI4_9ACTN</name>
<evidence type="ECO:0000313" key="2">
    <source>
        <dbReference type="Proteomes" id="UP000243528"/>
    </source>
</evidence>
<dbReference type="Proteomes" id="UP000243528">
    <property type="component" value="Unassembled WGS sequence"/>
</dbReference>
<dbReference type="EMBL" id="PYGE01000001">
    <property type="protein sequence ID" value="PSL08194.1"/>
    <property type="molecule type" value="Genomic_DNA"/>
</dbReference>
<keyword evidence="2" id="KW-1185">Reference proteome</keyword>
<reference evidence="1 2" key="1">
    <citation type="submission" date="2018-03" db="EMBL/GenBank/DDBJ databases">
        <title>Genomic Encyclopedia of Archaeal and Bacterial Type Strains, Phase II (KMG-II): from individual species to whole genera.</title>
        <authorList>
            <person name="Goeker M."/>
        </authorList>
    </citation>
    <scope>NUCLEOTIDE SEQUENCE [LARGE SCALE GENOMIC DNA]</scope>
    <source>
        <strain evidence="1 2">DSM 45211</strain>
    </source>
</reference>
<accession>A0A2P8EFI4</accession>
<proteinExistence type="predicted"/>
<gene>
    <name evidence="1" type="ORF">CLV30_101162</name>
</gene>
<dbReference type="RefSeq" id="WP_106535280.1">
    <property type="nucleotide sequence ID" value="NZ_ML142897.1"/>
</dbReference>
<dbReference type="Pfam" id="PF22752">
    <property type="entry name" value="DUF488-N3i"/>
    <property type="match status" value="1"/>
</dbReference>